<dbReference type="InterPro" id="IPR001584">
    <property type="entry name" value="Integrase_cat-core"/>
</dbReference>
<comment type="caution">
    <text evidence="4">The sequence shown here is derived from an EMBL/GenBank/DDBJ whole genome shotgun (WGS) entry which is preliminary data.</text>
</comment>
<keyword evidence="1" id="KW-0694">RNA-binding</keyword>
<dbReference type="InterPro" id="IPR012337">
    <property type="entry name" value="RNaseH-like_sf"/>
</dbReference>
<evidence type="ECO:0000313" key="4">
    <source>
        <dbReference type="EMBL" id="GAW04134.1"/>
    </source>
</evidence>
<dbReference type="InterPro" id="IPR050951">
    <property type="entry name" value="Retrovirus_Pol_polyprotein"/>
</dbReference>
<dbReference type="PANTHER" id="PTHR37984">
    <property type="entry name" value="PROTEIN CBG26694"/>
    <property type="match status" value="1"/>
</dbReference>
<feature type="domain" description="Integrase catalytic" evidence="3">
    <location>
        <begin position="1"/>
        <end position="102"/>
    </location>
</feature>
<reference evidence="4 5" key="1">
    <citation type="submission" date="2016-08" db="EMBL/GenBank/DDBJ databases">
        <authorList>
            <consortium name="Lentinula edodes genome sequencing consortium"/>
            <person name="Sakamoto Y."/>
            <person name="Nakade K."/>
            <person name="Sato S."/>
            <person name="Yoshida Y."/>
            <person name="Miyazaki K."/>
            <person name="Natsume S."/>
            <person name="Konno N."/>
        </authorList>
    </citation>
    <scope>NUCLEOTIDE SEQUENCE [LARGE SCALE GENOMIC DNA]</scope>
    <source>
        <strain evidence="4 5">NBRC 111202</strain>
    </source>
</reference>
<dbReference type="PANTHER" id="PTHR37984:SF5">
    <property type="entry name" value="PROTEIN NYNRIN-LIKE"/>
    <property type="match status" value="1"/>
</dbReference>
<organism evidence="4 5">
    <name type="scientific">Lentinula edodes</name>
    <name type="common">Shiitake mushroom</name>
    <name type="synonym">Lentinus edodes</name>
    <dbReference type="NCBI Taxonomy" id="5353"/>
    <lineage>
        <taxon>Eukaryota</taxon>
        <taxon>Fungi</taxon>
        <taxon>Dikarya</taxon>
        <taxon>Basidiomycota</taxon>
        <taxon>Agaricomycotina</taxon>
        <taxon>Agaricomycetes</taxon>
        <taxon>Agaricomycetidae</taxon>
        <taxon>Agaricales</taxon>
        <taxon>Marasmiineae</taxon>
        <taxon>Omphalotaceae</taxon>
        <taxon>Lentinula</taxon>
    </lineage>
</organism>
<dbReference type="Proteomes" id="UP000188533">
    <property type="component" value="Unassembled WGS sequence"/>
</dbReference>
<evidence type="ECO:0000259" key="3">
    <source>
        <dbReference type="PROSITE" id="PS50994"/>
    </source>
</evidence>
<evidence type="ECO:0000256" key="2">
    <source>
        <dbReference type="ARBA" id="ARBA00023268"/>
    </source>
</evidence>
<dbReference type="SUPFAM" id="SSF53098">
    <property type="entry name" value="Ribonuclease H-like"/>
    <property type="match status" value="1"/>
</dbReference>
<sequence length="720" mass="81539">MPMVQGFKFIVQGRCSLSRWPEWRMLKKENGKTLGQFIFEEILCRWGGLEEITTDNGPSIVAALDWLRERYHITHIRIAAYNSQANGAVEVSHRYIRDGIVKACGSDIRQWTRVTPYVFWADRITVRRDIDVIAGFDHGTLHEDSRDPTTFDTPIGTFRLARIPQGWTGSIPVFHGHVAFLLQDETEISPNFVDDLPVLGPRTRYEKPAGGYEVLEENPGVTVSAKKLKVAVPELKIVGTVCTYEGRLPDNSKIVKIQSWPACESVTEVRGFLGTAGVLRVWIRDFARITRSLVNLTKKDATFVWLPEHQQAMSTIKEVVSKCDALVTIDYLSPLPVILAVDSSYIACGIILSQDNKDGRRRPSRFWSIAWNEREARYSQAKIELYGLFQAFHAMKVYLIGVQKLIVEMDASYVKGMINNPDMHPNAAVNRWIAAIQLFDFDLKHIPGKEFVGPDGISRRRRTVDEGDELEEAAEEWVDEILSAGVWIAGAWDKEDKFGGIVEYRGTGTSLAFCLAAQGVASDDVTIPYSQVAQRRDNELLRRDIGYSPYYASHGVEPLLPFDITQATFLLPEITSKLSDADLIGLRAQQLERREADLAQIHDKVVQSRFKSVEAFRRYHKNIIRDYKFKAGDLVLILNKRIETGVSKKALPCYFGPMVIVKRTRGGNYRLAELTGAISRLRYAAFRIIPYHSRSTKRIKITEFLDKEALDSMDSEAVDD</sequence>
<dbReference type="Gene3D" id="3.10.10.10">
    <property type="entry name" value="HIV Type 1 Reverse Transcriptase, subunit A, domain 1"/>
    <property type="match status" value="1"/>
</dbReference>
<keyword evidence="5" id="KW-1185">Reference proteome</keyword>
<dbReference type="InterPro" id="IPR043502">
    <property type="entry name" value="DNA/RNA_pol_sf"/>
</dbReference>
<gene>
    <name evidence="4" type="ORF">LENED_005904</name>
</gene>
<accession>A0A1Q3EAL2</accession>
<dbReference type="EMBL" id="BDGU01000179">
    <property type="protein sequence ID" value="GAW04134.1"/>
    <property type="molecule type" value="Genomic_DNA"/>
</dbReference>
<dbReference type="InterPro" id="IPR036397">
    <property type="entry name" value="RNaseH_sf"/>
</dbReference>
<dbReference type="InterPro" id="IPR041577">
    <property type="entry name" value="RT_RNaseH_2"/>
</dbReference>
<dbReference type="STRING" id="5353.A0A1Q3EAL2"/>
<proteinExistence type="predicted"/>
<evidence type="ECO:0000313" key="5">
    <source>
        <dbReference type="Proteomes" id="UP000188533"/>
    </source>
</evidence>
<dbReference type="Gene3D" id="3.30.420.10">
    <property type="entry name" value="Ribonuclease H-like superfamily/Ribonuclease H"/>
    <property type="match status" value="1"/>
</dbReference>
<dbReference type="GO" id="GO:0003824">
    <property type="term" value="F:catalytic activity"/>
    <property type="evidence" value="ECO:0007669"/>
    <property type="project" value="UniProtKB-KW"/>
</dbReference>
<dbReference type="Gene3D" id="3.30.70.270">
    <property type="match status" value="2"/>
</dbReference>
<reference evidence="4 5" key="2">
    <citation type="submission" date="2017-02" db="EMBL/GenBank/DDBJ databases">
        <title>A genome survey and senescence transcriptome analysis in Lentinula edodes.</title>
        <authorList>
            <person name="Sakamoto Y."/>
            <person name="Nakade K."/>
            <person name="Sato S."/>
            <person name="Yoshida Y."/>
            <person name="Miyazaki K."/>
            <person name="Natsume S."/>
            <person name="Konno N."/>
        </authorList>
    </citation>
    <scope>NUCLEOTIDE SEQUENCE [LARGE SCALE GENOMIC DNA]</scope>
    <source>
        <strain evidence="4 5">NBRC 111202</strain>
    </source>
</reference>
<dbReference type="GO" id="GO:0015074">
    <property type="term" value="P:DNA integration"/>
    <property type="evidence" value="ECO:0007669"/>
    <property type="project" value="InterPro"/>
</dbReference>
<evidence type="ECO:0000256" key="1">
    <source>
        <dbReference type="ARBA" id="ARBA00022884"/>
    </source>
</evidence>
<protein>
    <submittedName>
        <fullName evidence="4">DNA RNA polymerase</fullName>
    </submittedName>
</protein>
<dbReference type="Pfam" id="PF17919">
    <property type="entry name" value="RT_RNaseH_2"/>
    <property type="match status" value="1"/>
</dbReference>
<dbReference type="PROSITE" id="PS50994">
    <property type="entry name" value="INTEGRASE"/>
    <property type="match status" value="1"/>
</dbReference>
<dbReference type="SUPFAM" id="SSF56672">
    <property type="entry name" value="DNA/RNA polymerases"/>
    <property type="match status" value="1"/>
</dbReference>
<dbReference type="GO" id="GO:0005634">
    <property type="term" value="C:nucleus"/>
    <property type="evidence" value="ECO:0007669"/>
    <property type="project" value="UniProtKB-ARBA"/>
</dbReference>
<keyword evidence="2" id="KW-0511">Multifunctional enzyme</keyword>
<dbReference type="AlphaFoldDB" id="A0A1Q3EAL2"/>
<dbReference type="InterPro" id="IPR043128">
    <property type="entry name" value="Rev_trsase/Diguanyl_cyclase"/>
</dbReference>
<dbReference type="GO" id="GO:0003723">
    <property type="term" value="F:RNA binding"/>
    <property type="evidence" value="ECO:0007669"/>
    <property type="project" value="UniProtKB-KW"/>
</dbReference>
<name>A0A1Q3EAL2_LENED</name>